<evidence type="ECO:0000313" key="4">
    <source>
        <dbReference type="Proteomes" id="UP000635387"/>
    </source>
</evidence>
<organism evidence="3 4">
    <name type="scientific">Amycolatopsis oliviviridis</name>
    <dbReference type="NCBI Taxonomy" id="1471590"/>
    <lineage>
        <taxon>Bacteria</taxon>
        <taxon>Bacillati</taxon>
        <taxon>Actinomycetota</taxon>
        <taxon>Actinomycetes</taxon>
        <taxon>Pseudonocardiales</taxon>
        <taxon>Pseudonocardiaceae</taxon>
        <taxon>Amycolatopsis</taxon>
    </lineage>
</organism>
<comment type="similarity">
    <text evidence="1">Belongs to the thioesterase family.</text>
</comment>
<evidence type="ECO:0000256" key="1">
    <source>
        <dbReference type="ARBA" id="ARBA00007169"/>
    </source>
</evidence>
<dbReference type="InterPro" id="IPR029058">
    <property type="entry name" value="AB_hydrolase_fold"/>
</dbReference>
<dbReference type="RefSeq" id="WP_191250697.1">
    <property type="nucleotide sequence ID" value="NZ_BNAY01000001.1"/>
</dbReference>
<dbReference type="InterPro" id="IPR001031">
    <property type="entry name" value="Thioesterase"/>
</dbReference>
<protein>
    <submittedName>
        <fullName evidence="3">Pyochelin biosynthetic protein PchC</fullName>
    </submittedName>
</protein>
<dbReference type="PANTHER" id="PTHR11487:SF0">
    <property type="entry name" value="S-ACYL FATTY ACID SYNTHASE THIOESTERASE, MEDIUM CHAIN"/>
    <property type="match status" value="1"/>
</dbReference>
<dbReference type="EMBL" id="BNAY01000001">
    <property type="protein sequence ID" value="GHH01440.1"/>
    <property type="molecule type" value="Genomic_DNA"/>
</dbReference>
<dbReference type="InterPro" id="IPR012223">
    <property type="entry name" value="TEII"/>
</dbReference>
<evidence type="ECO:0000259" key="2">
    <source>
        <dbReference type="Pfam" id="PF00975"/>
    </source>
</evidence>
<accession>A0ABQ3L3N1</accession>
<dbReference type="Proteomes" id="UP000635387">
    <property type="component" value="Unassembled WGS sequence"/>
</dbReference>
<feature type="domain" description="Thioesterase" evidence="2">
    <location>
        <begin position="4"/>
        <end position="228"/>
    </location>
</feature>
<keyword evidence="4" id="KW-1185">Reference proteome</keyword>
<gene>
    <name evidence="3" type="primary">pchC</name>
    <name evidence="3" type="ORF">GCM10017790_01390</name>
</gene>
<proteinExistence type="inferred from homology"/>
<dbReference type="Gene3D" id="3.40.50.1820">
    <property type="entry name" value="alpha/beta hydrolase"/>
    <property type="match status" value="1"/>
</dbReference>
<evidence type="ECO:0000313" key="3">
    <source>
        <dbReference type="EMBL" id="GHH01440.1"/>
    </source>
</evidence>
<name>A0ABQ3L3N1_9PSEU</name>
<dbReference type="SUPFAM" id="SSF53474">
    <property type="entry name" value="alpha/beta-Hydrolases"/>
    <property type="match status" value="1"/>
</dbReference>
<dbReference type="Pfam" id="PF00975">
    <property type="entry name" value="Thioesterase"/>
    <property type="match status" value="1"/>
</dbReference>
<reference evidence="4" key="1">
    <citation type="journal article" date="2019" name="Int. J. Syst. Evol. Microbiol.">
        <title>The Global Catalogue of Microorganisms (GCM) 10K type strain sequencing project: providing services to taxonomists for standard genome sequencing and annotation.</title>
        <authorList>
            <consortium name="The Broad Institute Genomics Platform"/>
            <consortium name="The Broad Institute Genome Sequencing Center for Infectious Disease"/>
            <person name="Wu L."/>
            <person name="Ma J."/>
        </authorList>
    </citation>
    <scope>NUCLEOTIDE SEQUENCE [LARGE SCALE GENOMIC DNA]</scope>
    <source>
        <strain evidence="4">CGMCC 4.7683</strain>
    </source>
</reference>
<comment type="caution">
    <text evidence="3">The sequence shown here is derived from an EMBL/GenBank/DDBJ whole genome shotgun (WGS) entry which is preliminary data.</text>
</comment>
<dbReference type="PANTHER" id="PTHR11487">
    <property type="entry name" value="THIOESTERASE"/>
    <property type="match status" value="1"/>
</dbReference>
<sequence length="237" mass="25385">MSDPVVCLPYAGAGAGFFRNWQEVAPSGVDLLPVQLPGREERTDEPPHRDVRSAVDAMLRGTALRDAAAGRRPVAVFGHSLGAVLAFELARAVEERTEITMSHVFVSGSPAPARGRAARSADLDPGEFLARVEELAGYRHPAFEVAEFRELLLPTLRADVAMHESYEPASPHPIDAPITCLRGVEDMLVSQEDAMAWAEATSGSFAYVELPGGHMYLTEDPEGVMGVIASTLDSSCG</sequence>